<organism evidence="2 3">
    <name type="scientific">Meganyctiphanes norvegica</name>
    <name type="common">Northern krill</name>
    <name type="synonym">Thysanopoda norvegica</name>
    <dbReference type="NCBI Taxonomy" id="48144"/>
    <lineage>
        <taxon>Eukaryota</taxon>
        <taxon>Metazoa</taxon>
        <taxon>Ecdysozoa</taxon>
        <taxon>Arthropoda</taxon>
        <taxon>Crustacea</taxon>
        <taxon>Multicrustacea</taxon>
        <taxon>Malacostraca</taxon>
        <taxon>Eumalacostraca</taxon>
        <taxon>Eucarida</taxon>
        <taxon>Euphausiacea</taxon>
        <taxon>Euphausiidae</taxon>
        <taxon>Meganyctiphanes</taxon>
    </lineage>
</organism>
<reference evidence="2 3" key="1">
    <citation type="submission" date="2024-05" db="EMBL/GenBank/DDBJ databases">
        <authorList>
            <person name="Wallberg A."/>
        </authorList>
    </citation>
    <scope>NUCLEOTIDE SEQUENCE [LARGE SCALE GENOMIC DNA]</scope>
</reference>
<dbReference type="Proteomes" id="UP001497623">
    <property type="component" value="Unassembled WGS sequence"/>
</dbReference>
<dbReference type="Gene3D" id="2.10.90.10">
    <property type="entry name" value="Cystine-knot cytokines"/>
    <property type="match status" value="1"/>
</dbReference>
<keyword evidence="3" id="KW-1185">Reference proteome</keyword>
<gene>
    <name evidence="2" type="ORF">MNOR_LOCUS24468</name>
</gene>
<evidence type="ECO:0008006" key="4">
    <source>
        <dbReference type="Google" id="ProtNLM"/>
    </source>
</evidence>
<name>A0AAV2RI96_MEGNR</name>
<protein>
    <recommendedName>
        <fullName evidence="4">Platelet-derived growth factor (PDGF) family profile domain-containing protein</fullName>
    </recommendedName>
</protein>
<feature type="compositionally biased region" description="Low complexity" evidence="1">
    <location>
        <begin position="174"/>
        <end position="188"/>
    </location>
</feature>
<proteinExistence type="predicted"/>
<feature type="compositionally biased region" description="Polar residues" evidence="1">
    <location>
        <begin position="189"/>
        <end position="214"/>
    </location>
</feature>
<sequence length="367" mass="40018">MAYIDDANDTINVTVDPHRHTSCYKQQRQVPCNDEDEERWCSLCSGAGGERGGCCCHGALLIPTHSTGMPGHVAAGGYIDSAHALSDTSNNIHSGNATMLHSRDCLIGPNLRSRGCVLLTVLNCIVMVVTVCVYLRNGSSIDINSPTKMNANQSNIKGSVSPYVLLDTIEQTSTPSVSTNNSTLPTSVKNTTPLVSTTSDNTPSTSAKKSVTPINPYTTSNSDILLPISTGNNINPNSTNNDIDKENDKLFRESVDALRRLLPCEARPVRLPVKKAIMDSTNPIYESTNTIYEEHVYPEVIVVMRCGDHNSSFCGTGDIGQEDSSKKCTSTRNKTRTHTVMYYSKVKNKMSYHNITTVDEECKCLKN</sequence>
<comment type="caution">
    <text evidence="2">The sequence shown here is derived from an EMBL/GenBank/DDBJ whole genome shotgun (WGS) entry which is preliminary data.</text>
</comment>
<dbReference type="SUPFAM" id="SSF57501">
    <property type="entry name" value="Cystine-knot cytokines"/>
    <property type="match status" value="1"/>
</dbReference>
<feature type="region of interest" description="Disordered" evidence="1">
    <location>
        <begin position="174"/>
        <end position="214"/>
    </location>
</feature>
<evidence type="ECO:0000313" key="2">
    <source>
        <dbReference type="EMBL" id="CAL4124392.1"/>
    </source>
</evidence>
<dbReference type="EMBL" id="CAXKWB010022502">
    <property type="protein sequence ID" value="CAL4124392.1"/>
    <property type="molecule type" value="Genomic_DNA"/>
</dbReference>
<evidence type="ECO:0000313" key="3">
    <source>
        <dbReference type="Proteomes" id="UP001497623"/>
    </source>
</evidence>
<dbReference type="AlphaFoldDB" id="A0AAV2RI96"/>
<evidence type="ECO:0000256" key="1">
    <source>
        <dbReference type="SAM" id="MobiDB-lite"/>
    </source>
</evidence>
<accession>A0AAV2RI96</accession>
<dbReference type="InterPro" id="IPR029034">
    <property type="entry name" value="Cystine-knot_cytokine"/>
</dbReference>